<dbReference type="RefSeq" id="WP_130253707.1">
    <property type="nucleotide sequence ID" value="NZ_PPSX01000003.1"/>
</dbReference>
<keyword evidence="1" id="KW-1133">Transmembrane helix</keyword>
<keyword evidence="1" id="KW-0812">Transmembrane</keyword>
<evidence type="ECO:0000313" key="3">
    <source>
        <dbReference type="Proteomes" id="UP000291338"/>
    </source>
</evidence>
<protein>
    <submittedName>
        <fullName evidence="2">Uncharacterized protein</fullName>
    </submittedName>
</protein>
<evidence type="ECO:0000256" key="1">
    <source>
        <dbReference type="SAM" id="Phobius"/>
    </source>
</evidence>
<feature type="transmembrane region" description="Helical" evidence="1">
    <location>
        <begin position="78"/>
        <end position="101"/>
    </location>
</feature>
<dbReference type="AlphaFoldDB" id="A0A4V2EK95"/>
<accession>A0A4V2EK95</accession>
<evidence type="ECO:0000313" key="2">
    <source>
        <dbReference type="EMBL" id="RZQ55068.1"/>
    </source>
</evidence>
<dbReference type="EMBL" id="PPSX01000003">
    <property type="protein sequence ID" value="RZQ55068.1"/>
    <property type="molecule type" value="Genomic_DNA"/>
</dbReference>
<dbReference type="Proteomes" id="UP000291338">
    <property type="component" value="Unassembled WGS sequence"/>
</dbReference>
<reference evidence="2 3" key="1">
    <citation type="submission" date="2018-01" db="EMBL/GenBank/DDBJ databases">
        <title>Co-occurrence of chitin degradation, pigmentation and bioactivity in marine Pseudoalteromonas.</title>
        <authorList>
            <person name="Paulsen S."/>
            <person name="Gram L."/>
            <person name="Machado H."/>
        </authorList>
    </citation>
    <scope>NUCLEOTIDE SEQUENCE [LARGE SCALE GENOMIC DNA]</scope>
    <source>
        <strain evidence="2 3">S3898</strain>
    </source>
</reference>
<keyword evidence="1" id="KW-0472">Membrane</keyword>
<feature type="transmembrane region" description="Helical" evidence="1">
    <location>
        <begin position="52"/>
        <end position="72"/>
    </location>
</feature>
<organism evidence="2 3">
    <name type="scientific">Pseudoalteromonas phenolica</name>
    <dbReference type="NCBI Taxonomy" id="161398"/>
    <lineage>
        <taxon>Bacteria</taxon>
        <taxon>Pseudomonadati</taxon>
        <taxon>Pseudomonadota</taxon>
        <taxon>Gammaproteobacteria</taxon>
        <taxon>Alteromonadales</taxon>
        <taxon>Pseudoalteromonadaceae</taxon>
        <taxon>Pseudoalteromonas</taxon>
    </lineage>
</organism>
<sequence>MLYYLITSQNYKTFKSVEDRVKGIAYVEDITHLCSHEPHPWHIWLTSKVAKLIKVESLFAILVIVSALVAASMTQISISLFIIGSLVVLLFSLWVCGLVGIEQVAHYVSCQELLKDKEDTLAMYIEAEEQDKENIEKLIKSDAELHLYKVDI</sequence>
<gene>
    <name evidence="2" type="ORF">C1E23_00585</name>
</gene>
<proteinExistence type="predicted"/>
<name>A0A4V2EK95_9GAMM</name>
<comment type="caution">
    <text evidence="2">The sequence shown here is derived from an EMBL/GenBank/DDBJ whole genome shotgun (WGS) entry which is preliminary data.</text>
</comment>